<organism evidence="1">
    <name type="scientific">viral metagenome</name>
    <dbReference type="NCBI Taxonomy" id="1070528"/>
    <lineage>
        <taxon>unclassified sequences</taxon>
        <taxon>metagenomes</taxon>
        <taxon>organismal metagenomes</taxon>
    </lineage>
</organism>
<reference evidence="1" key="1">
    <citation type="submission" date="2020-03" db="EMBL/GenBank/DDBJ databases">
        <title>The deep terrestrial virosphere.</title>
        <authorList>
            <person name="Holmfeldt K."/>
            <person name="Nilsson E."/>
            <person name="Simone D."/>
            <person name="Lopez-Fernandez M."/>
            <person name="Wu X."/>
            <person name="de Brujin I."/>
            <person name="Lundin D."/>
            <person name="Andersson A."/>
            <person name="Bertilsson S."/>
            <person name="Dopson M."/>
        </authorList>
    </citation>
    <scope>NUCLEOTIDE SEQUENCE</scope>
    <source>
        <strain evidence="1">TM448B03015</strain>
    </source>
</reference>
<gene>
    <name evidence="1" type="ORF">TM448B03015_0004</name>
</gene>
<dbReference type="AlphaFoldDB" id="A0A6M3XWA1"/>
<name>A0A6M3XWA1_9ZZZZ</name>
<evidence type="ECO:0000313" key="1">
    <source>
        <dbReference type="EMBL" id="QJI02235.1"/>
    </source>
</evidence>
<accession>A0A6M3XWA1</accession>
<dbReference type="EMBL" id="MT144985">
    <property type="protein sequence ID" value="QJI02235.1"/>
    <property type="molecule type" value="Genomic_DNA"/>
</dbReference>
<protein>
    <submittedName>
        <fullName evidence="1">Uncharacterized protein</fullName>
    </submittedName>
</protein>
<sequence length="60" mass="6953">MTIDKAIELLDTAKEGFPVKDDEEYYKAMELGIEALKRLEEGRKRGYDYFGHLLPGETEE</sequence>
<proteinExistence type="predicted"/>